<dbReference type="InterPro" id="IPR023828">
    <property type="entry name" value="Peptidase_S8_Ser-AS"/>
</dbReference>
<dbReference type="InterPro" id="IPR044060">
    <property type="entry name" value="Bacterial_rp_domain"/>
</dbReference>
<feature type="active site" description="Charge relay system" evidence="6 7">
    <location>
        <position position="161"/>
    </location>
</feature>
<dbReference type="Pfam" id="PF18998">
    <property type="entry name" value="Flg_new_2"/>
    <property type="match status" value="3"/>
</dbReference>
<dbReference type="InterPro" id="IPR034204">
    <property type="entry name" value="PfSUB1-like_cat_dom"/>
</dbReference>
<evidence type="ECO:0000256" key="5">
    <source>
        <dbReference type="ARBA" id="ARBA00022825"/>
    </source>
</evidence>
<dbReference type="NCBIfam" id="NF041940">
    <property type="entry name" value="choice_anch_X"/>
    <property type="match status" value="1"/>
</dbReference>
<evidence type="ECO:0000256" key="1">
    <source>
        <dbReference type="ARBA" id="ARBA00011073"/>
    </source>
</evidence>
<evidence type="ECO:0008006" key="14">
    <source>
        <dbReference type="Google" id="ProtNLM"/>
    </source>
</evidence>
<dbReference type="InterPro" id="IPR051048">
    <property type="entry name" value="Peptidase_S8/S53_subtilisin"/>
</dbReference>
<dbReference type="Gene3D" id="2.130.10.130">
    <property type="entry name" value="Integrin alpha, N-terminal"/>
    <property type="match status" value="1"/>
</dbReference>
<dbReference type="Gene3D" id="3.40.50.200">
    <property type="entry name" value="Peptidase S8/S53 domain"/>
    <property type="match status" value="1"/>
</dbReference>
<feature type="domain" description="Bacterial repeat" evidence="10">
    <location>
        <begin position="1275"/>
        <end position="1350"/>
    </location>
</feature>
<keyword evidence="5 7" id="KW-0720">Serine protease</keyword>
<dbReference type="InterPro" id="IPR000209">
    <property type="entry name" value="Peptidase_S8/S53_dom"/>
</dbReference>
<dbReference type="GO" id="GO:0006508">
    <property type="term" value="P:proteolysis"/>
    <property type="evidence" value="ECO:0007669"/>
    <property type="project" value="UniProtKB-KW"/>
</dbReference>
<dbReference type="InterPro" id="IPR013517">
    <property type="entry name" value="FG-GAP"/>
</dbReference>
<dbReference type="GO" id="GO:0004252">
    <property type="term" value="F:serine-type endopeptidase activity"/>
    <property type="evidence" value="ECO:0007669"/>
    <property type="project" value="UniProtKB-UniRule"/>
</dbReference>
<evidence type="ECO:0000256" key="8">
    <source>
        <dbReference type="RuleBase" id="RU003355"/>
    </source>
</evidence>
<dbReference type="InterPro" id="IPR054399">
    <property type="entry name" value="Fervidolysin-like_N_prodom"/>
</dbReference>
<evidence type="ECO:0000259" key="9">
    <source>
        <dbReference type="Pfam" id="PF00082"/>
    </source>
</evidence>
<organism evidence="12 13">
    <name type="scientific">Steroidobacter agaridevorans</name>
    <dbReference type="NCBI Taxonomy" id="2695856"/>
    <lineage>
        <taxon>Bacteria</taxon>
        <taxon>Pseudomonadati</taxon>
        <taxon>Pseudomonadota</taxon>
        <taxon>Gammaproteobacteria</taxon>
        <taxon>Steroidobacterales</taxon>
        <taxon>Steroidobacteraceae</taxon>
        <taxon>Steroidobacter</taxon>
    </lineage>
</organism>
<dbReference type="Proteomes" id="UP000445000">
    <property type="component" value="Unassembled WGS sequence"/>
</dbReference>
<feature type="active site" description="Charge relay system" evidence="6 7">
    <location>
        <position position="391"/>
    </location>
</feature>
<evidence type="ECO:0000256" key="4">
    <source>
        <dbReference type="ARBA" id="ARBA00022801"/>
    </source>
</evidence>
<comment type="caution">
    <text evidence="12">The sequence shown here is derived from an EMBL/GenBank/DDBJ whole genome shotgun (WGS) entry which is preliminary data.</text>
</comment>
<evidence type="ECO:0000256" key="2">
    <source>
        <dbReference type="ARBA" id="ARBA00022670"/>
    </source>
</evidence>
<dbReference type="PROSITE" id="PS00137">
    <property type="entry name" value="SUBTILASE_HIS"/>
    <property type="match status" value="1"/>
</dbReference>
<dbReference type="PROSITE" id="PS00138">
    <property type="entry name" value="SUBTILASE_SER"/>
    <property type="match status" value="1"/>
</dbReference>
<reference evidence="13" key="1">
    <citation type="submission" date="2020-01" db="EMBL/GenBank/DDBJ databases">
        <title>'Steroidobacter agaridevorans' sp. nov., agar-degrading bacteria isolated from rhizosphere soils.</title>
        <authorList>
            <person name="Ikenaga M."/>
            <person name="Kataoka M."/>
            <person name="Murouchi A."/>
            <person name="Katsuragi S."/>
            <person name="Sakai M."/>
        </authorList>
    </citation>
    <scope>NUCLEOTIDE SEQUENCE [LARGE SCALE GENOMIC DNA]</scope>
    <source>
        <strain evidence="13">YU21-B</strain>
    </source>
</reference>
<dbReference type="EMBL" id="BLJN01000009">
    <property type="protein sequence ID" value="GFE84414.1"/>
    <property type="molecule type" value="Genomic_DNA"/>
</dbReference>
<keyword evidence="4 7" id="KW-0378">Hydrolase</keyword>
<name>A0A829YLV3_9GAMM</name>
<gene>
    <name evidence="12" type="ORF">GCM10011487_64140</name>
</gene>
<dbReference type="Pfam" id="PF00082">
    <property type="entry name" value="Peptidase_S8"/>
    <property type="match status" value="1"/>
</dbReference>
<feature type="domain" description="Fervidolysin-like N-terminal prodomain" evidence="11">
    <location>
        <begin position="30"/>
        <end position="106"/>
    </location>
</feature>
<keyword evidence="2 7" id="KW-0645">Protease</keyword>
<dbReference type="CDD" id="cd07473">
    <property type="entry name" value="Peptidases_S8_Subtilisin_like"/>
    <property type="match status" value="1"/>
</dbReference>
<dbReference type="PANTHER" id="PTHR43399:SF4">
    <property type="entry name" value="CELL WALL-ASSOCIATED PROTEASE"/>
    <property type="match status" value="1"/>
</dbReference>
<dbReference type="PANTHER" id="PTHR43399">
    <property type="entry name" value="SUBTILISIN-RELATED"/>
    <property type="match status" value="1"/>
</dbReference>
<dbReference type="PRINTS" id="PR00723">
    <property type="entry name" value="SUBTILISIN"/>
</dbReference>
<dbReference type="InterPro" id="IPR015500">
    <property type="entry name" value="Peptidase_S8_subtilisin-rel"/>
</dbReference>
<keyword evidence="3" id="KW-0732">Signal</keyword>
<feature type="domain" description="Bacterial repeat" evidence="10">
    <location>
        <begin position="1135"/>
        <end position="1188"/>
    </location>
</feature>
<dbReference type="PROSITE" id="PS00136">
    <property type="entry name" value="SUBTILASE_ASP"/>
    <property type="match status" value="1"/>
</dbReference>
<comment type="similarity">
    <text evidence="1 7 8">Belongs to the peptidase S8 family.</text>
</comment>
<dbReference type="PROSITE" id="PS51892">
    <property type="entry name" value="SUBTILASE"/>
    <property type="match status" value="1"/>
</dbReference>
<dbReference type="InterPro" id="IPR022398">
    <property type="entry name" value="Peptidase_S8_His-AS"/>
</dbReference>
<evidence type="ECO:0000256" key="6">
    <source>
        <dbReference type="PIRSR" id="PIRSR615500-1"/>
    </source>
</evidence>
<dbReference type="SUPFAM" id="SSF69318">
    <property type="entry name" value="Integrin alpha N-terminal domain"/>
    <property type="match status" value="2"/>
</dbReference>
<evidence type="ECO:0000259" key="10">
    <source>
        <dbReference type="Pfam" id="PF18998"/>
    </source>
</evidence>
<feature type="domain" description="Bacterial repeat" evidence="10">
    <location>
        <begin position="1198"/>
        <end position="1266"/>
    </location>
</feature>
<feature type="domain" description="Peptidase S8/S53" evidence="9">
    <location>
        <begin position="153"/>
        <end position="420"/>
    </location>
</feature>
<sequence>MPVLNAAAADNPFVVRGQDGNLTLEVDAPSAQAHEPAVAAGELLVKFKSSAAYSSARAKFGAAVQSQRSFKSLPGLQRVKVAPGVSTAATIAALREDPDVEFVEPNYIVRAQRSPNDPSFTAQWPLHNIGQSGGVADADIDATEAWDITTSDSSVVIAVLDSGVDYTHQDLAANIFSNTADCNTNGIDDDANGYVDDCHGIDTVNGDSNPMDDNGHGTHVAGLIAAVGDNNIGVTGVAWHARVLPCKFLDANGSGSVGDAIACLDYIASFHDRGVNIVATNNSWGEGIYSRALYDAIARQQQRGILFVAAAGNSTSTAPQSIDDSHLFEAGSMFPCAYPLPNVICVGASDDRDIMARVSYVGDHTIHIVAPGEDVLSTLPGNLYGVQTGTSMATPHVSGVIALVKSAMPALDWRGVKNRVLAGGDYSDHQAGWADFGWPVASRRRVNAYGALTCNSSVATRRLLPRAPVIIDRYWLGVPLTLAVLNIDCENPRGAVSVTVNPGNVSIALADDGVGADLAAGDGIYSSVWTPTAAGDYTLSFPGQIFRQGTIVADTLAVTVDAHLKPGFPVKTLHQAGTYNANLTTLVANLDASPDLEIVTTSVAHGPTYAWKATGEPLSGWPLARAGRPFVMSTLSAGNLAAGADQFEVAGGFTDDGTSSVYDPILPHLVEAYFGSGQLIPGWPRMSGNFMTSAPTLVDVDGDGLDELFHGEQDYELSAYRSDGSLVPGFPLRPDPVGEIGPQGVMSPLAADLDFDGRPELVLMRSSSTWHALIALRSDGSIAPGFPVSTPQPCQPIGLGDVDADGVIELACATGDVTSSGGARSVIQIYSPRGELERTIEVAQGAYGLRGGALADLTQDGIPEIVLSYSYFDSYWGRSYYYVGAYAGDGATLPGWPVELTGASGNSTAISAPVVGDVDGDGLPEIVATAKGTLHVLNHGGTPAAGTPKTLPQGFVYYNQQTITPAIADLDADGRNDIVVTANLWDGRNGYLPKVAAYDLGGAASSGPVEWSQELEGPQHRGYYQSGKNLPGHSFVAVAIDGEGRVSSDSSGIDCGDDCLGLFANGSNVQLSATPSGDAGFQGWIGACEGQGNPCTLTVAGYTATRAVFGGYGLALSVTGPGSVTSNVAGISCPADCSEAFDENDVVTLTAQPGPNAVFSGWSGACSGAALVCSVTMSSARSVSALFVLKPLLQIQIPGGGGTVSSTPAGIDCGATCSQYFEPNAVVQLQATPDGDRTVSWSGACSGTATTCTVIMSEARNVAVTFPTQPPVTLTITKAGAGQGTVSSSPAGISCGPTCSASFDPGSLVTLSAAADAQSVFEGWSGACTGLGNSCSVTMDRAQSVTAAFRLATPSGGDSGGAGGGTQGGGKSGGGGSVDWILLVLLAGLLGCRRAPTGRPAHLPLPRRRRLN</sequence>
<dbReference type="InterPro" id="IPR023827">
    <property type="entry name" value="Peptidase_S8_Asp-AS"/>
</dbReference>
<evidence type="ECO:0000256" key="7">
    <source>
        <dbReference type="PROSITE-ProRule" id="PRU01240"/>
    </source>
</evidence>
<dbReference type="InterPro" id="IPR028994">
    <property type="entry name" value="Integrin_alpha_N"/>
</dbReference>
<evidence type="ECO:0000256" key="3">
    <source>
        <dbReference type="ARBA" id="ARBA00022729"/>
    </source>
</evidence>
<accession>A0A829YLV3</accession>
<protein>
    <recommendedName>
        <fullName evidence="14">Peptidase S8/S53 domain-containing protein</fullName>
    </recommendedName>
</protein>
<dbReference type="InterPro" id="IPR036852">
    <property type="entry name" value="Peptidase_S8/S53_dom_sf"/>
</dbReference>
<proteinExistence type="inferred from homology"/>
<dbReference type="Pfam" id="PF13517">
    <property type="entry name" value="FG-GAP_3"/>
    <property type="match status" value="2"/>
</dbReference>
<dbReference type="Pfam" id="PF22148">
    <property type="entry name" value="Fervidolysin_NPro-like"/>
    <property type="match status" value="1"/>
</dbReference>
<evidence type="ECO:0000313" key="12">
    <source>
        <dbReference type="EMBL" id="GFE84414.1"/>
    </source>
</evidence>
<evidence type="ECO:0000259" key="11">
    <source>
        <dbReference type="Pfam" id="PF22148"/>
    </source>
</evidence>
<feature type="active site" description="Charge relay system" evidence="6 7">
    <location>
        <position position="216"/>
    </location>
</feature>
<evidence type="ECO:0000313" key="13">
    <source>
        <dbReference type="Proteomes" id="UP000445000"/>
    </source>
</evidence>
<dbReference type="SUPFAM" id="SSF52743">
    <property type="entry name" value="Subtilisin-like"/>
    <property type="match status" value="1"/>
</dbReference>
<keyword evidence="13" id="KW-1185">Reference proteome</keyword>